<name>A0A2M7RJP5_9BACT</name>
<dbReference type="Pfam" id="PF06821">
    <property type="entry name" value="Ser_hydrolase"/>
    <property type="match status" value="1"/>
</dbReference>
<sequence length="229" mass="26046">MIVSAQGGSRILWNFNNNVRDKSLPRHQACNKHSTSMPRVFIIHGWDGYPEEGWFPWLKQELEKNGFKVHVPLMPNADQPRINEWILKLAETVGQADEQCYFVGHSIGCQTIVRYLEKLPENIKVGGAVFVAGFFKRLTNLEEDAESQETYRHWINAPVDFTKVRSHLNKSIAIFSDNDPYVSLDNQIDFKEKLGSEIIIEKQMGHFSGPSDNILALPIVLEAVLKIAA</sequence>
<dbReference type="InterPro" id="IPR010662">
    <property type="entry name" value="RBBP9/YdeN"/>
</dbReference>
<gene>
    <name evidence="1" type="ORF">COY66_03485</name>
</gene>
<dbReference type="AlphaFoldDB" id="A0A2M7RJP5"/>
<protein>
    <recommendedName>
        <fullName evidence="3">Serine hydrolase family protein</fullName>
    </recommendedName>
</protein>
<dbReference type="PANTHER" id="PTHR15394:SF3">
    <property type="entry name" value="SERINE HYDROLASE RBBP9"/>
    <property type="match status" value="1"/>
</dbReference>
<dbReference type="EMBL" id="PFMD01000038">
    <property type="protein sequence ID" value="PIY96681.1"/>
    <property type="molecule type" value="Genomic_DNA"/>
</dbReference>
<reference evidence="1 2" key="1">
    <citation type="submission" date="2017-09" db="EMBL/GenBank/DDBJ databases">
        <title>Depth-based differentiation of microbial function through sediment-hosted aquifers and enrichment of novel symbionts in the deep terrestrial subsurface.</title>
        <authorList>
            <person name="Probst A.J."/>
            <person name="Ladd B."/>
            <person name="Jarett J.K."/>
            <person name="Geller-Mcgrath D.E."/>
            <person name="Sieber C.M."/>
            <person name="Emerson J.B."/>
            <person name="Anantharaman K."/>
            <person name="Thomas B.C."/>
            <person name="Malmstrom R."/>
            <person name="Stieglmeier M."/>
            <person name="Klingl A."/>
            <person name="Woyke T."/>
            <person name="Ryan C.M."/>
            <person name="Banfield J.F."/>
        </authorList>
    </citation>
    <scope>NUCLEOTIDE SEQUENCE [LARGE SCALE GENOMIC DNA]</scope>
    <source>
        <strain evidence="1">CG_4_10_14_0_8_um_filter_42_10</strain>
    </source>
</reference>
<accession>A0A2M7RJP5</accession>
<dbReference type="Gene3D" id="3.40.50.1820">
    <property type="entry name" value="alpha/beta hydrolase"/>
    <property type="match status" value="1"/>
</dbReference>
<dbReference type="SUPFAM" id="SSF53474">
    <property type="entry name" value="alpha/beta-Hydrolases"/>
    <property type="match status" value="1"/>
</dbReference>
<comment type="caution">
    <text evidence="1">The sequence shown here is derived from an EMBL/GenBank/DDBJ whole genome shotgun (WGS) entry which is preliminary data.</text>
</comment>
<evidence type="ECO:0000313" key="2">
    <source>
        <dbReference type="Proteomes" id="UP000230779"/>
    </source>
</evidence>
<dbReference type="PANTHER" id="PTHR15394">
    <property type="entry name" value="SERINE HYDROLASE RBBP9"/>
    <property type="match status" value="1"/>
</dbReference>
<dbReference type="GO" id="GO:0016787">
    <property type="term" value="F:hydrolase activity"/>
    <property type="evidence" value="ECO:0007669"/>
    <property type="project" value="InterPro"/>
</dbReference>
<evidence type="ECO:0008006" key="3">
    <source>
        <dbReference type="Google" id="ProtNLM"/>
    </source>
</evidence>
<dbReference type="InterPro" id="IPR029058">
    <property type="entry name" value="AB_hydrolase_fold"/>
</dbReference>
<proteinExistence type="predicted"/>
<dbReference type="Proteomes" id="UP000230779">
    <property type="component" value="Unassembled WGS sequence"/>
</dbReference>
<organism evidence="1 2">
    <name type="scientific">Candidatus Kerfeldbacteria bacterium CG_4_10_14_0_8_um_filter_42_10</name>
    <dbReference type="NCBI Taxonomy" id="2014248"/>
    <lineage>
        <taxon>Bacteria</taxon>
        <taxon>Candidatus Kerfeldiibacteriota</taxon>
    </lineage>
</organism>
<evidence type="ECO:0000313" key="1">
    <source>
        <dbReference type="EMBL" id="PIY96681.1"/>
    </source>
</evidence>